<name>A0ABQ0SZX1_9BACL</name>
<evidence type="ECO:0000313" key="1">
    <source>
        <dbReference type="EMBL" id="GED56649.1"/>
    </source>
</evidence>
<evidence type="ECO:0000313" key="2">
    <source>
        <dbReference type="Proteomes" id="UP000319498"/>
    </source>
</evidence>
<sequence>MRTNMLKFSFSNRVDSAAIVSKTIDDLPDPDTPVKIVIFRLGIRKDTFLRLFSLAPEITIYS</sequence>
<proteinExistence type="predicted"/>
<accession>A0ABQ0SZX1</accession>
<protein>
    <submittedName>
        <fullName evidence="1">Uncharacterized protein</fullName>
    </submittedName>
</protein>
<dbReference type="Proteomes" id="UP000319498">
    <property type="component" value="Unassembled WGS sequence"/>
</dbReference>
<gene>
    <name evidence="1" type="ORF">BFO01nite_07810</name>
</gene>
<organism evidence="1 2">
    <name type="scientific">Brevibacillus formosus</name>
    <dbReference type="NCBI Taxonomy" id="54913"/>
    <lineage>
        <taxon>Bacteria</taxon>
        <taxon>Bacillati</taxon>
        <taxon>Bacillota</taxon>
        <taxon>Bacilli</taxon>
        <taxon>Bacillales</taxon>
        <taxon>Paenibacillaceae</taxon>
        <taxon>Brevibacillus</taxon>
    </lineage>
</organism>
<keyword evidence="2" id="KW-1185">Reference proteome</keyword>
<dbReference type="EMBL" id="BJOL01000003">
    <property type="protein sequence ID" value="GED56649.1"/>
    <property type="molecule type" value="Genomic_DNA"/>
</dbReference>
<reference evidence="1 2" key="1">
    <citation type="submission" date="2019-06" db="EMBL/GenBank/DDBJ databases">
        <title>Whole genome shotgun sequence of Brevibacillus formosus NBRC 15716.</title>
        <authorList>
            <person name="Hosoyama A."/>
            <person name="Uohara A."/>
            <person name="Ohji S."/>
            <person name="Ichikawa N."/>
        </authorList>
    </citation>
    <scope>NUCLEOTIDE SEQUENCE [LARGE SCALE GENOMIC DNA]</scope>
    <source>
        <strain evidence="1 2">NBRC 15716</strain>
    </source>
</reference>
<comment type="caution">
    <text evidence="1">The sequence shown here is derived from an EMBL/GenBank/DDBJ whole genome shotgun (WGS) entry which is preliminary data.</text>
</comment>